<dbReference type="AlphaFoldDB" id="A0A238BUT7"/>
<dbReference type="Proteomes" id="UP000242913">
    <property type="component" value="Unassembled WGS sequence"/>
</dbReference>
<evidence type="ECO:0000313" key="2">
    <source>
        <dbReference type="Proteomes" id="UP000242913"/>
    </source>
</evidence>
<gene>
    <name evidence="1" type="ORF">X798_03844</name>
</gene>
<dbReference type="EMBL" id="KZ269997">
    <property type="protein sequence ID" value="OZC09097.1"/>
    <property type="molecule type" value="Genomic_DNA"/>
</dbReference>
<sequence length="229" mass="26504">MHSRKLAYVLGRVAEWLYLTTKTYPEVRKMEKERKNNLRRQMSENHKWVAPPRTLISLTESTGDDDLPRTAQVSPDILYSETVVKAKKRHLTDSPTSPDTIALGHIKTIDLLASNIACRRHFYGYGESYNFGNDQQLSCAICHSKVLKKFLEFHAWMHLSWVFQVGDRFPFQCTRCEFAAYRIPDVVCHTKEIHGNVDANLFVPTVPLGILQFYFNKVTECFPPMKYSV</sequence>
<reference evidence="1 2" key="1">
    <citation type="submission" date="2015-12" db="EMBL/GenBank/DDBJ databases">
        <title>Draft genome of the nematode, Onchocerca flexuosa.</title>
        <authorList>
            <person name="Mitreva M."/>
        </authorList>
    </citation>
    <scope>NUCLEOTIDE SEQUENCE [LARGE SCALE GENOMIC DNA]</scope>
    <source>
        <strain evidence="1">Red Deer</strain>
    </source>
</reference>
<proteinExistence type="predicted"/>
<dbReference type="OrthoDB" id="5866816at2759"/>
<organism evidence="1 2">
    <name type="scientific">Onchocerca flexuosa</name>
    <dbReference type="NCBI Taxonomy" id="387005"/>
    <lineage>
        <taxon>Eukaryota</taxon>
        <taxon>Metazoa</taxon>
        <taxon>Ecdysozoa</taxon>
        <taxon>Nematoda</taxon>
        <taxon>Chromadorea</taxon>
        <taxon>Rhabditida</taxon>
        <taxon>Spirurina</taxon>
        <taxon>Spiruromorpha</taxon>
        <taxon>Filarioidea</taxon>
        <taxon>Onchocercidae</taxon>
        <taxon>Onchocerca</taxon>
    </lineage>
</organism>
<evidence type="ECO:0000313" key="1">
    <source>
        <dbReference type="EMBL" id="OZC09097.1"/>
    </source>
</evidence>
<name>A0A238BUT7_9BILA</name>
<keyword evidence="2" id="KW-1185">Reference proteome</keyword>
<protein>
    <submittedName>
        <fullName evidence="1">Uncharacterized protein</fullName>
    </submittedName>
</protein>
<accession>A0A238BUT7</accession>